<dbReference type="RefSeq" id="WP_013625665.1">
    <property type="nucleotide sequence ID" value="NC_015172.1"/>
</dbReference>
<dbReference type="HOGENOM" id="CLU_902926_0_0_9"/>
<keyword evidence="3" id="KW-1185">Reference proteome</keyword>
<accession>F0SW16</accession>
<feature type="region of interest" description="Disordered" evidence="1">
    <location>
        <begin position="277"/>
        <end position="308"/>
    </location>
</feature>
<name>F0SW16_SYNGF</name>
<gene>
    <name evidence="2" type="ordered locus">Sgly_2516</name>
</gene>
<dbReference type="AlphaFoldDB" id="F0SW16"/>
<dbReference type="KEGG" id="sgy:Sgly_2516"/>
<reference evidence="3" key="2">
    <citation type="submission" date="2011-02" db="EMBL/GenBank/DDBJ databases">
        <title>The complete genome of Syntrophobotulus glycolicus DSM 8271.</title>
        <authorList>
            <person name="Lucas S."/>
            <person name="Copeland A."/>
            <person name="Lapidus A."/>
            <person name="Bruce D."/>
            <person name="Goodwin L."/>
            <person name="Pitluck S."/>
            <person name="Kyrpides N."/>
            <person name="Mavromatis K."/>
            <person name="Pagani I."/>
            <person name="Ivanova N."/>
            <person name="Mikhailova N."/>
            <person name="Chertkov O."/>
            <person name="Held B."/>
            <person name="Detter J.C."/>
            <person name="Tapia R."/>
            <person name="Han C."/>
            <person name="Land M."/>
            <person name="Hauser L."/>
            <person name="Markowitz V."/>
            <person name="Cheng J.-F."/>
            <person name="Hugenholtz P."/>
            <person name="Woyke T."/>
            <person name="Wu D."/>
            <person name="Spring S."/>
            <person name="Schroeder M."/>
            <person name="Brambilla E."/>
            <person name="Klenk H.-P."/>
            <person name="Eisen J.A."/>
        </authorList>
    </citation>
    <scope>NUCLEOTIDE SEQUENCE [LARGE SCALE GENOMIC DNA]</scope>
    <source>
        <strain evidence="3">DSM 8271 / FlGlyR</strain>
    </source>
</reference>
<feature type="compositionally biased region" description="Basic and acidic residues" evidence="1">
    <location>
        <begin position="282"/>
        <end position="295"/>
    </location>
</feature>
<protein>
    <submittedName>
        <fullName evidence="2">Uncharacterized protein</fullName>
    </submittedName>
</protein>
<feature type="compositionally biased region" description="Polar residues" evidence="1">
    <location>
        <begin position="296"/>
        <end position="308"/>
    </location>
</feature>
<organism evidence="2 3">
    <name type="scientific">Syntrophobotulus glycolicus (strain DSM 8271 / FlGlyR)</name>
    <dbReference type="NCBI Taxonomy" id="645991"/>
    <lineage>
        <taxon>Bacteria</taxon>
        <taxon>Bacillati</taxon>
        <taxon>Bacillota</taxon>
        <taxon>Clostridia</taxon>
        <taxon>Eubacteriales</taxon>
        <taxon>Desulfitobacteriaceae</taxon>
        <taxon>Syntrophobotulus</taxon>
    </lineage>
</organism>
<evidence type="ECO:0000313" key="2">
    <source>
        <dbReference type="EMBL" id="ADY56800.1"/>
    </source>
</evidence>
<evidence type="ECO:0000313" key="3">
    <source>
        <dbReference type="Proteomes" id="UP000007488"/>
    </source>
</evidence>
<evidence type="ECO:0000256" key="1">
    <source>
        <dbReference type="SAM" id="MobiDB-lite"/>
    </source>
</evidence>
<sequence>MGLGRKISRSPRVLTILLLFTTLVFVTGFTAVNAAFHNAKYTKNQTAENTTADQPITSTDVSQYQQKVQTPSVTTTTNKTVDKSVTIASPANNAVVEKGTVTIKLNTPASGALSVYDTTDSGKTLIASNSLNNAQVYSLSGSLLTEAHEYKIEFTKKDGTASQTVQSAFTVNSLKAVPLTITSPANSAVISMAAINNQNAAIKVTGPQAEVRLECVLSNESGTVIGRYVTYDRTILLKNFSGIKPGKYVVAITGTIQLQGSAYPESDKKYLNLVITDEEKTDSEKTDPEKTDQNGKDNTSTTENTTKL</sequence>
<dbReference type="Proteomes" id="UP000007488">
    <property type="component" value="Chromosome"/>
</dbReference>
<reference evidence="2 3" key="1">
    <citation type="journal article" date="2011" name="Stand. Genomic Sci.">
        <title>Complete genome sequence of Syntrophobotulus glycolicus type strain (FlGlyR).</title>
        <authorList>
            <person name="Han C."/>
            <person name="Mwirichia R."/>
            <person name="Chertkov O."/>
            <person name="Held B."/>
            <person name="Lapidus A."/>
            <person name="Nolan M."/>
            <person name="Lucas S."/>
            <person name="Hammon N."/>
            <person name="Deshpande S."/>
            <person name="Cheng J.F."/>
            <person name="Tapia R."/>
            <person name="Goodwin L."/>
            <person name="Pitluck S."/>
            <person name="Huntemann M."/>
            <person name="Liolios K."/>
            <person name="Ivanova N."/>
            <person name="Pagani I."/>
            <person name="Mavromatis K."/>
            <person name="Ovchinikova G."/>
            <person name="Pati A."/>
            <person name="Chen A."/>
            <person name="Palaniappan K."/>
            <person name="Land M."/>
            <person name="Hauser L."/>
            <person name="Brambilla E.M."/>
            <person name="Rohde M."/>
            <person name="Spring S."/>
            <person name="Sikorski J."/>
            <person name="Goker M."/>
            <person name="Woyke T."/>
            <person name="Bristow J."/>
            <person name="Eisen J.A."/>
            <person name="Markowitz V."/>
            <person name="Hugenholtz P."/>
            <person name="Kyrpides N.C."/>
            <person name="Klenk H.P."/>
            <person name="Detter J.C."/>
        </authorList>
    </citation>
    <scope>NUCLEOTIDE SEQUENCE [LARGE SCALE GENOMIC DNA]</scope>
    <source>
        <strain evidence="3">DSM 8271 / FlGlyR</strain>
    </source>
</reference>
<dbReference type="EMBL" id="CP002547">
    <property type="protein sequence ID" value="ADY56800.1"/>
    <property type="molecule type" value="Genomic_DNA"/>
</dbReference>
<proteinExistence type="predicted"/>